<accession>A0A8T2SMC2</accession>
<comment type="caution">
    <text evidence="18">The sequence shown here is derived from an EMBL/GenBank/DDBJ whole genome shotgun (WGS) entry which is preliminary data.</text>
</comment>
<dbReference type="OrthoDB" id="278338at2759"/>
<evidence type="ECO:0000256" key="4">
    <source>
        <dbReference type="ARBA" id="ARBA00022568"/>
    </source>
</evidence>
<dbReference type="PANTHER" id="PTHR13462">
    <property type="entry name" value="CALCIUM UNIPORTER PROTEIN, MITOCHONDRIAL"/>
    <property type="match status" value="1"/>
</dbReference>
<evidence type="ECO:0000256" key="9">
    <source>
        <dbReference type="ARBA" id="ARBA00022989"/>
    </source>
</evidence>
<evidence type="ECO:0000256" key="6">
    <source>
        <dbReference type="ARBA" id="ARBA00022692"/>
    </source>
</evidence>
<keyword evidence="6 16" id="KW-0812">Transmembrane</keyword>
<evidence type="ECO:0000256" key="7">
    <source>
        <dbReference type="ARBA" id="ARBA00022792"/>
    </source>
</evidence>
<keyword evidence="12 16" id="KW-0472">Membrane</keyword>
<comment type="catalytic activity">
    <reaction evidence="14">
        <text>Ca(2+)(in) = Ca(2+)(out)</text>
        <dbReference type="Rhea" id="RHEA:29671"/>
        <dbReference type="ChEBI" id="CHEBI:29108"/>
    </reaction>
</comment>
<dbReference type="GO" id="GO:1990246">
    <property type="term" value="C:uniplex complex"/>
    <property type="evidence" value="ECO:0007669"/>
    <property type="project" value="TreeGrafter"/>
</dbReference>
<dbReference type="EMBL" id="CM035423">
    <property type="protein sequence ID" value="KAH7365110.1"/>
    <property type="molecule type" value="Genomic_DNA"/>
</dbReference>
<protein>
    <recommendedName>
        <fullName evidence="17">Calcium uniporter protein C-terminal domain-containing protein</fullName>
    </recommendedName>
</protein>
<keyword evidence="9 16" id="KW-1133">Transmembrane helix</keyword>
<dbReference type="GO" id="GO:0036444">
    <property type="term" value="P:calcium import into the mitochondrion"/>
    <property type="evidence" value="ECO:0007669"/>
    <property type="project" value="UniProtKB-ARBA"/>
</dbReference>
<sequence>MAIRRSMCGLMKTAKRAVPDIMGPPHCRHYEQHRHPHVQSRDRFHNRHGHGCHVPVALSGTHWGFLNFSSQVTLPAEDCTKRFSREENNSSAEDCTKRVSGEENDSSANSSSLSHEETRKLLKLMKLEDFRKVLTSSGNRCMSVEEVSNLCKQVGAATTDAEAEEIIKNLDEAGVVLIFRKKVFLQPDEVANLLAKSMPFHLASENDPRLDELAQLQREKEEIDRIARRQVKNMLWGALGAFTLQSAVFFRLTFWDLSWDVMEPITFFVTSSSLLAGFFFFVLTHRDPSYRDLMDTLVRNKQQKLMQKKQFNEERLKELQMQCCIPSYASQKTFSKDH</sequence>
<gene>
    <name evidence="18" type="ORF">KP509_18G009600</name>
</gene>
<keyword evidence="7" id="KW-0999">Mitochondrion inner membrane</keyword>
<evidence type="ECO:0000256" key="8">
    <source>
        <dbReference type="ARBA" id="ARBA00022837"/>
    </source>
</evidence>
<dbReference type="Proteomes" id="UP000825935">
    <property type="component" value="Chromosome 18"/>
</dbReference>
<feature type="compositionally biased region" description="Basic and acidic residues" evidence="15">
    <location>
        <begin position="83"/>
        <end position="101"/>
    </location>
</feature>
<evidence type="ECO:0000256" key="14">
    <source>
        <dbReference type="ARBA" id="ARBA00036634"/>
    </source>
</evidence>
<keyword evidence="8" id="KW-0106">Calcium</keyword>
<evidence type="ECO:0000256" key="1">
    <source>
        <dbReference type="ARBA" id="ARBA00004448"/>
    </source>
</evidence>
<keyword evidence="3" id="KW-0813">Transport</keyword>
<evidence type="ECO:0000256" key="16">
    <source>
        <dbReference type="SAM" id="Phobius"/>
    </source>
</evidence>
<dbReference type="EMBL" id="CM035423">
    <property type="protein sequence ID" value="KAH7365111.1"/>
    <property type="molecule type" value="Genomic_DNA"/>
</dbReference>
<dbReference type="InterPro" id="IPR006769">
    <property type="entry name" value="MCU_C"/>
</dbReference>
<feature type="transmembrane region" description="Helical" evidence="16">
    <location>
        <begin position="234"/>
        <end position="253"/>
    </location>
</feature>
<keyword evidence="4" id="KW-0109">Calcium transport</keyword>
<evidence type="ECO:0000259" key="17">
    <source>
        <dbReference type="Pfam" id="PF04678"/>
    </source>
</evidence>
<dbReference type="OMA" id="CPIRSSW"/>
<evidence type="ECO:0000256" key="15">
    <source>
        <dbReference type="SAM" id="MobiDB-lite"/>
    </source>
</evidence>
<feature type="domain" description="Calcium uniporter protein C-terminal" evidence="17">
    <location>
        <begin position="162"/>
        <end position="319"/>
    </location>
</feature>
<evidence type="ECO:0000256" key="12">
    <source>
        <dbReference type="ARBA" id="ARBA00023136"/>
    </source>
</evidence>
<evidence type="ECO:0000256" key="3">
    <source>
        <dbReference type="ARBA" id="ARBA00022448"/>
    </source>
</evidence>
<dbReference type="InterPro" id="IPR039055">
    <property type="entry name" value="MCU_fam"/>
</dbReference>
<keyword evidence="11" id="KW-0496">Mitochondrion</keyword>
<comment type="similarity">
    <text evidence="2">Belongs to the MCU (TC 1.A.77) family.</text>
</comment>
<keyword evidence="13" id="KW-0407">Ion channel</keyword>
<keyword evidence="5" id="KW-0107">Calcium channel</keyword>
<keyword evidence="10" id="KW-0406">Ion transport</keyword>
<dbReference type="GO" id="GO:0005262">
    <property type="term" value="F:calcium channel activity"/>
    <property type="evidence" value="ECO:0007669"/>
    <property type="project" value="UniProtKB-KW"/>
</dbReference>
<dbReference type="Pfam" id="PF04678">
    <property type="entry name" value="MCU"/>
    <property type="match status" value="1"/>
</dbReference>
<dbReference type="GO" id="GO:0051560">
    <property type="term" value="P:mitochondrial calcium ion homeostasis"/>
    <property type="evidence" value="ECO:0007669"/>
    <property type="project" value="InterPro"/>
</dbReference>
<organism evidence="18 19">
    <name type="scientific">Ceratopteris richardii</name>
    <name type="common">Triangle waterfern</name>
    <dbReference type="NCBI Taxonomy" id="49495"/>
    <lineage>
        <taxon>Eukaryota</taxon>
        <taxon>Viridiplantae</taxon>
        <taxon>Streptophyta</taxon>
        <taxon>Embryophyta</taxon>
        <taxon>Tracheophyta</taxon>
        <taxon>Polypodiopsida</taxon>
        <taxon>Polypodiidae</taxon>
        <taxon>Polypodiales</taxon>
        <taxon>Pteridineae</taxon>
        <taxon>Pteridaceae</taxon>
        <taxon>Parkerioideae</taxon>
        <taxon>Ceratopteris</taxon>
    </lineage>
</organism>
<proteinExistence type="inferred from homology"/>
<dbReference type="PANTHER" id="PTHR13462:SF10">
    <property type="entry name" value="CALCIUM UNIPORTER PROTEIN, MITOCHONDRIAL"/>
    <property type="match status" value="1"/>
</dbReference>
<comment type="subcellular location">
    <subcellularLocation>
        <location evidence="1">Mitochondrion inner membrane</location>
        <topology evidence="1">Multi-pass membrane protein</topology>
    </subcellularLocation>
</comment>
<dbReference type="GO" id="GO:0015292">
    <property type="term" value="F:uniporter activity"/>
    <property type="evidence" value="ECO:0007669"/>
    <property type="project" value="TreeGrafter"/>
</dbReference>
<keyword evidence="19" id="KW-1185">Reference proteome</keyword>
<dbReference type="AlphaFoldDB" id="A0A8T2SMC2"/>
<feature type="region of interest" description="Disordered" evidence="15">
    <location>
        <begin position="83"/>
        <end position="115"/>
    </location>
</feature>
<evidence type="ECO:0000313" key="19">
    <source>
        <dbReference type="Proteomes" id="UP000825935"/>
    </source>
</evidence>
<reference evidence="18" key="1">
    <citation type="submission" date="2021-08" db="EMBL/GenBank/DDBJ databases">
        <title>WGS assembly of Ceratopteris richardii.</title>
        <authorList>
            <person name="Marchant D.B."/>
            <person name="Chen G."/>
            <person name="Jenkins J."/>
            <person name="Shu S."/>
            <person name="Leebens-Mack J."/>
            <person name="Grimwood J."/>
            <person name="Schmutz J."/>
            <person name="Soltis P."/>
            <person name="Soltis D."/>
            <person name="Chen Z.-H."/>
        </authorList>
    </citation>
    <scope>NUCLEOTIDE SEQUENCE</scope>
    <source>
        <strain evidence="18">Whitten #5841</strain>
        <tissue evidence="18">Leaf</tissue>
    </source>
</reference>
<evidence type="ECO:0000256" key="5">
    <source>
        <dbReference type="ARBA" id="ARBA00022673"/>
    </source>
</evidence>
<name>A0A8T2SMC2_CERRI</name>
<evidence type="ECO:0000256" key="11">
    <source>
        <dbReference type="ARBA" id="ARBA00023128"/>
    </source>
</evidence>
<evidence type="ECO:0000256" key="2">
    <source>
        <dbReference type="ARBA" id="ARBA00005653"/>
    </source>
</evidence>
<evidence type="ECO:0000313" key="18">
    <source>
        <dbReference type="EMBL" id="KAH7365111.1"/>
    </source>
</evidence>
<evidence type="ECO:0000256" key="10">
    <source>
        <dbReference type="ARBA" id="ARBA00023065"/>
    </source>
</evidence>
<feature type="transmembrane region" description="Helical" evidence="16">
    <location>
        <begin position="265"/>
        <end position="284"/>
    </location>
</feature>
<evidence type="ECO:0000256" key="13">
    <source>
        <dbReference type="ARBA" id="ARBA00023303"/>
    </source>
</evidence>